<name>A0AAD6S385_9AGAR</name>
<organism evidence="2 3">
    <name type="scientific">Mycena alexandri</name>
    <dbReference type="NCBI Taxonomy" id="1745969"/>
    <lineage>
        <taxon>Eukaryota</taxon>
        <taxon>Fungi</taxon>
        <taxon>Dikarya</taxon>
        <taxon>Basidiomycota</taxon>
        <taxon>Agaricomycotina</taxon>
        <taxon>Agaricomycetes</taxon>
        <taxon>Agaricomycetidae</taxon>
        <taxon>Agaricales</taxon>
        <taxon>Marasmiineae</taxon>
        <taxon>Mycenaceae</taxon>
        <taxon>Mycena</taxon>
    </lineage>
</organism>
<dbReference type="Proteomes" id="UP001218188">
    <property type="component" value="Unassembled WGS sequence"/>
</dbReference>
<comment type="caution">
    <text evidence="2">The sequence shown here is derived from an EMBL/GenBank/DDBJ whole genome shotgun (WGS) entry which is preliminary data.</text>
</comment>
<accession>A0AAD6S385</accession>
<dbReference type="EMBL" id="JARJCM010000359">
    <property type="protein sequence ID" value="KAJ7018102.1"/>
    <property type="molecule type" value="Genomic_DNA"/>
</dbReference>
<evidence type="ECO:0000313" key="3">
    <source>
        <dbReference type="Proteomes" id="UP001218188"/>
    </source>
</evidence>
<keyword evidence="3" id="KW-1185">Reference proteome</keyword>
<reference evidence="2" key="1">
    <citation type="submission" date="2023-03" db="EMBL/GenBank/DDBJ databases">
        <title>Massive genome expansion in bonnet fungi (Mycena s.s.) driven by repeated elements and novel gene families across ecological guilds.</title>
        <authorList>
            <consortium name="Lawrence Berkeley National Laboratory"/>
            <person name="Harder C.B."/>
            <person name="Miyauchi S."/>
            <person name="Viragh M."/>
            <person name="Kuo A."/>
            <person name="Thoen E."/>
            <person name="Andreopoulos B."/>
            <person name="Lu D."/>
            <person name="Skrede I."/>
            <person name="Drula E."/>
            <person name="Henrissat B."/>
            <person name="Morin E."/>
            <person name="Kohler A."/>
            <person name="Barry K."/>
            <person name="LaButti K."/>
            <person name="Morin E."/>
            <person name="Salamov A."/>
            <person name="Lipzen A."/>
            <person name="Mereny Z."/>
            <person name="Hegedus B."/>
            <person name="Baldrian P."/>
            <person name="Stursova M."/>
            <person name="Weitz H."/>
            <person name="Taylor A."/>
            <person name="Grigoriev I.V."/>
            <person name="Nagy L.G."/>
            <person name="Martin F."/>
            <person name="Kauserud H."/>
        </authorList>
    </citation>
    <scope>NUCLEOTIDE SEQUENCE</scope>
    <source>
        <strain evidence="2">CBHHK200</strain>
    </source>
</reference>
<sequence>MTIVASVSQAEAMLATEQIRASYNALAVPARSNRRRSCPSNVPRFPALAREPAIARAHRSGACLPRHAHYIWSILVATFSANPTKEAPTRRIRRSSASEATQGREIDVDHTPPVFSTLPTFGRFVLTSPLPFHPAPLDHAPSFRSPGSRVAGCTTPSAQSQEVDGQEPPPVSTLSSHQRERPMSTASSGAFSLSHLISADVHSRLLTSLLRSAVCLMSAAVIEEDFVVDVSPDFTGGEAVRFVARDTGSAFEAVIVGRVCAIHQGATGFLTLELGVPLFAGIQMEDIFRSQVQTLRDALHASQSALDPSVLISRLHSWVLGPPSLTSGVETARIIVEVSPRSIIERVTPQKALSSEWFRTGAVSPPPSSVTLSSDGDIEEGSTVFTVDDLVAVQCSLHSRDVPVALPSGHSSFARVYLIVAQRVEIIV</sequence>
<feature type="region of interest" description="Disordered" evidence="1">
    <location>
        <begin position="139"/>
        <end position="184"/>
    </location>
</feature>
<feature type="compositionally biased region" description="Polar residues" evidence="1">
    <location>
        <begin position="154"/>
        <end position="163"/>
    </location>
</feature>
<proteinExistence type="predicted"/>
<gene>
    <name evidence="2" type="ORF">C8F04DRAFT_1199464</name>
</gene>
<evidence type="ECO:0000256" key="1">
    <source>
        <dbReference type="SAM" id="MobiDB-lite"/>
    </source>
</evidence>
<protein>
    <submittedName>
        <fullName evidence="2">Uncharacterized protein</fullName>
    </submittedName>
</protein>
<dbReference type="AlphaFoldDB" id="A0AAD6S385"/>
<feature type="region of interest" description="Disordered" evidence="1">
    <location>
        <begin position="84"/>
        <end position="104"/>
    </location>
</feature>
<evidence type="ECO:0000313" key="2">
    <source>
        <dbReference type="EMBL" id="KAJ7018102.1"/>
    </source>
</evidence>